<gene>
    <name evidence="5" type="ORF">CCH79_00018033</name>
</gene>
<evidence type="ECO:0000256" key="1">
    <source>
        <dbReference type="SAM" id="MobiDB-lite"/>
    </source>
</evidence>
<dbReference type="EMBL" id="NHOQ01000132">
    <property type="protein sequence ID" value="PWA32813.1"/>
    <property type="molecule type" value="Genomic_DNA"/>
</dbReference>
<accession>A0A315WAF3</accession>
<comment type="caution">
    <text evidence="5">The sequence shown here is derived from an EMBL/GenBank/DDBJ whole genome shotgun (WGS) entry which is preliminary data.</text>
</comment>
<keyword evidence="3" id="KW-0732">Signal</keyword>
<feature type="domain" description="Ricin B lectin" evidence="4">
    <location>
        <begin position="17"/>
        <end position="138"/>
    </location>
</feature>
<dbReference type="Proteomes" id="UP000250572">
    <property type="component" value="Unassembled WGS sequence"/>
</dbReference>
<evidence type="ECO:0000313" key="6">
    <source>
        <dbReference type="Proteomes" id="UP000250572"/>
    </source>
</evidence>
<evidence type="ECO:0000313" key="5">
    <source>
        <dbReference type="EMBL" id="PWA32813.1"/>
    </source>
</evidence>
<protein>
    <recommendedName>
        <fullName evidence="4">Ricin B lectin domain-containing protein</fullName>
    </recommendedName>
</protein>
<evidence type="ECO:0000256" key="3">
    <source>
        <dbReference type="SAM" id="SignalP"/>
    </source>
</evidence>
<dbReference type="InterPro" id="IPR000772">
    <property type="entry name" value="Ricin_B_lectin"/>
</dbReference>
<dbReference type="GO" id="GO:0005886">
    <property type="term" value="C:plasma membrane"/>
    <property type="evidence" value="ECO:0007669"/>
    <property type="project" value="InterPro"/>
</dbReference>
<dbReference type="SUPFAM" id="SSF50370">
    <property type="entry name" value="Ricin B-like lectins"/>
    <property type="match status" value="1"/>
</dbReference>
<dbReference type="CDD" id="cd23385">
    <property type="entry name" value="beta-trefoil_Ricin_MRC-like"/>
    <property type="match status" value="1"/>
</dbReference>
<dbReference type="PANTHER" id="PTHR36129:SF3">
    <property type="match status" value="1"/>
</dbReference>
<dbReference type="InterPro" id="IPR035992">
    <property type="entry name" value="Ricin_B-like_lectins"/>
</dbReference>
<feature type="non-terminal residue" evidence="5">
    <location>
        <position position="315"/>
    </location>
</feature>
<dbReference type="InterPro" id="IPR052678">
    <property type="entry name" value="OST-beta_subunit"/>
</dbReference>
<keyword evidence="2" id="KW-0812">Transmembrane</keyword>
<evidence type="ECO:0000256" key="2">
    <source>
        <dbReference type="SAM" id="Phobius"/>
    </source>
</evidence>
<dbReference type="GO" id="GO:0022857">
    <property type="term" value="F:transmembrane transporter activity"/>
    <property type="evidence" value="ECO:0007669"/>
    <property type="project" value="InterPro"/>
</dbReference>
<organism evidence="5 6">
    <name type="scientific">Gambusia affinis</name>
    <name type="common">Western mosquitofish</name>
    <name type="synonym">Heterandria affinis</name>
    <dbReference type="NCBI Taxonomy" id="33528"/>
    <lineage>
        <taxon>Eukaryota</taxon>
        <taxon>Metazoa</taxon>
        <taxon>Chordata</taxon>
        <taxon>Craniata</taxon>
        <taxon>Vertebrata</taxon>
        <taxon>Euteleostomi</taxon>
        <taxon>Actinopterygii</taxon>
        <taxon>Neopterygii</taxon>
        <taxon>Teleostei</taxon>
        <taxon>Neoteleostei</taxon>
        <taxon>Acanthomorphata</taxon>
        <taxon>Ovalentaria</taxon>
        <taxon>Atherinomorphae</taxon>
        <taxon>Cyprinodontiformes</taxon>
        <taxon>Poeciliidae</taxon>
        <taxon>Poeciliinae</taxon>
        <taxon>Gambusia</taxon>
    </lineage>
</organism>
<dbReference type="AlphaFoldDB" id="A0A315WAF3"/>
<dbReference type="GO" id="GO:0046982">
    <property type="term" value="F:protein heterodimerization activity"/>
    <property type="evidence" value="ECO:0007669"/>
    <property type="project" value="InterPro"/>
</dbReference>
<reference evidence="5 6" key="1">
    <citation type="journal article" date="2018" name="G3 (Bethesda)">
        <title>A High-Quality Reference Genome for the Invasive Mosquitofish Gambusia affinis Using a Chicago Library.</title>
        <authorList>
            <person name="Hoffberg S.L."/>
            <person name="Troendle N.J."/>
            <person name="Glenn T.C."/>
            <person name="Mahmud O."/>
            <person name="Louha S."/>
            <person name="Chalopin D."/>
            <person name="Bennetzen J.L."/>
            <person name="Mauricio R."/>
        </authorList>
    </citation>
    <scope>NUCLEOTIDE SEQUENCE [LARGE SCALE GENOMIC DNA]</scope>
    <source>
        <strain evidence="5">NE01/NJP1002.9</strain>
        <tissue evidence="5">Muscle</tissue>
    </source>
</reference>
<dbReference type="Gene3D" id="2.80.10.50">
    <property type="match status" value="1"/>
</dbReference>
<name>A0A315WAF3_GAMAF</name>
<dbReference type="Pfam" id="PF15048">
    <property type="entry name" value="OSTbeta"/>
    <property type="match status" value="1"/>
</dbReference>
<dbReference type="InterPro" id="IPR029387">
    <property type="entry name" value="OSTbeta"/>
</dbReference>
<keyword evidence="2" id="KW-1133">Transmembrane helix</keyword>
<dbReference type="Pfam" id="PF24562">
    <property type="entry name" value="CysR_MRC2_N"/>
    <property type="match status" value="1"/>
</dbReference>
<keyword evidence="6" id="KW-1185">Reference proteome</keyword>
<sequence length="315" mass="35869">MLDSCLFLLLLVPGGQMFMIHNTQHGLCLEESADTSQVLLKQCDLDSQAQQWLWINQGMLTCVGSSRCLSAQQNHPVQTQACPESDQEAPELMWDCSSNRLSSRNTSLMLSTDGQRVILTNHLKHFEWKSLDEVDVCQTSLRLRRASEDQDPLEDPEEAADGMKGMTEEQREYFRWFYRTEDPTIWTFVLLVLAFVCLLIGFLLLGMGAMANKSRKKIAKYKAQASLVKRHEGEELQVVSALWDNGTSPLPQGHTSSVSEGDTKELKTGDIVVTWKDGNTSCLYPDHILEERQEELEKQEEVWQEREAHDEGRMT</sequence>
<feature type="transmembrane region" description="Helical" evidence="2">
    <location>
        <begin position="185"/>
        <end position="211"/>
    </location>
</feature>
<proteinExistence type="predicted"/>
<evidence type="ECO:0000259" key="4">
    <source>
        <dbReference type="Pfam" id="PF24562"/>
    </source>
</evidence>
<feature type="region of interest" description="Disordered" evidence="1">
    <location>
        <begin position="295"/>
        <end position="315"/>
    </location>
</feature>
<dbReference type="PROSITE" id="PS50231">
    <property type="entry name" value="RICIN_B_LECTIN"/>
    <property type="match status" value="1"/>
</dbReference>
<dbReference type="PANTHER" id="PTHR36129">
    <property type="entry name" value="ORGANIC SOLUTE TRANSPORTER SUBUNIT BETA-RELATED"/>
    <property type="match status" value="1"/>
</dbReference>
<feature type="chain" id="PRO_5016450869" description="Ricin B lectin domain-containing protein" evidence="3">
    <location>
        <begin position="18"/>
        <end position="315"/>
    </location>
</feature>
<feature type="signal peptide" evidence="3">
    <location>
        <begin position="1"/>
        <end position="17"/>
    </location>
</feature>
<keyword evidence="2" id="KW-0472">Membrane</keyword>
<dbReference type="GO" id="GO:0015721">
    <property type="term" value="P:bile acid and bile salt transport"/>
    <property type="evidence" value="ECO:0007669"/>
    <property type="project" value="InterPro"/>
</dbReference>